<dbReference type="SUPFAM" id="SSF52047">
    <property type="entry name" value="RNI-like"/>
    <property type="match status" value="1"/>
</dbReference>
<proteinExistence type="predicted"/>
<dbReference type="AlphaFoldDB" id="A0A9P7VL42"/>
<evidence type="ECO:0008006" key="3">
    <source>
        <dbReference type="Google" id="ProtNLM"/>
    </source>
</evidence>
<sequence>MMFRNVRDFLRRKYVPSRSPSVVAMETPVFPPEIFELIIDCVASEVLRSCALVCRSWLLCARRNIFRIVSLHEHKNKGAFEDSEGVARLHLRWNRVRVVDLASLIQDISIAWQFAGTLVPLASSFIRLRRLKLYSSDAAYRSPGALEIRSASQLLRAPPISHLEISTSYFETFRLFLSLWDTSYPSLKHLKISLISIQDMHSRFRSVIIDQANEIMRSYDTANVREHTMLESFELWENMPCASAIAVFLLHPNCPIRISTLKALKLHSDPITGQGLASIFVPVLPSSLTNLAISCSESQDDLCLNSQRLPGLRRLTLTVVLAAEGLLGVINRLQLEHLTLTIRRPWEGHDWERWHALDLCLARCLIRQVDVESMRAGDLKSLMPLSAECNNIRWVTCS</sequence>
<name>A0A9P7VL42_9AGAR</name>
<dbReference type="GeneID" id="66103027"/>
<dbReference type="Proteomes" id="UP000812287">
    <property type="component" value="Unassembled WGS sequence"/>
</dbReference>
<accession>A0A9P7VL42</accession>
<gene>
    <name evidence="1" type="ORF">BT62DRAFT_384767</name>
</gene>
<dbReference type="OrthoDB" id="2895488at2759"/>
<keyword evidence="2" id="KW-1185">Reference proteome</keyword>
<evidence type="ECO:0000313" key="1">
    <source>
        <dbReference type="EMBL" id="KAG7442482.1"/>
    </source>
</evidence>
<evidence type="ECO:0000313" key="2">
    <source>
        <dbReference type="Proteomes" id="UP000812287"/>
    </source>
</evidence>
<reference evidence="1" key="1">
    <citation type="submission" date="2020-11" db="EMBL/GenBank/DDBJ databases">
        <title>Adaptations for nitrogen fixation in a non-lichenized fungal sporocarp promotes dispersal by wood-feeding termites.</title>
        <authorList>
            <consortium name="DOE Joint Genome Institute"/>
            <person name="Koch R.A."/>
            <person name="Yoon G."/>
            <person name="Arayal U."/>
            <person name="Lail K."/>
            <person name="Amirebrahimi M."/>
            <person name="Labutti K."/>
            <person name="Lipzen A."/>
            <person name="Riley R."/>
            <person name="Barry K."/>
            <person name="Henrissat B."/>
            <person name="Grigoriev I.V."/>
            <person name="Herr J.R."/>
            <person name="Aime M.C."/>
        </authorList>
    </citation>
    <scope>NUCLEOTIDE SEQUENCE</scope>
    <source>
        <strain evidence="1">MCA 3950</strain>
    </source>
</reference>
<protein>
    <recommendedName>
        <fullName evidence="3">F-box domain-containing protein</fullName>
    </recommendedName>
</protein>
<dbReference type="EMBL" id="MU250551">
    <property type="protein sequence ID" value="KAG7442482.1"/>
    <property type="molecule type" value="Genomic_DNA"/>
</dbReference>
<comment type="caution">
    <text evidence="1">The sequence shown here is derived from an EMBL/GenBank/DDBJ whole genome shotgun (WGS) entry which is preliminary data.</text>
</comment>
<organism evidence="1 2">
    <name type="scientific">Guyanagaster necrorhizus</name>
    <dbReference type="NCBI Taxonomy" id="856835"/>
    <lineage>
        <taxon>Eukaryota</taxon>
        <taxon>Fungi</taxon>
        <taxon>Dikarya</taxon>
        <taxon>Basidiomycota</taxon>
        <taxon>Agaricomycotina</taxon>
        <taxon>Agaricomycetes</taxon>
        <taxon>Agaricomycetidae</taxon>
        <taxon>Agaricales</taxon>
        <taxon>Marasmiineae</taxon>
        <taxon>Physalacriaceae</taxon>
        <taxon>Guyanagaster</taxon>
    </lineage>
</organism>
<dbReference type="RefSeq" id="XP_043035982.1">
    <property type="nucleotide sequence ID" value="XM_043180731.1"/>
</dbReference>